<dbReference type="InterPro" id="IPR036237">
    <property type="entry name" value="Xyl_isomerase-like_sf"/>
</dbReference>
<feature type="compositionally biased region" description="Pro residues" evidence="2">
    <location>
        <begin position="64"/>
        <end position="73"/>
    </location>
</feature>
<feature type="region of interest" description="Disordered" evidence="2">
    <location>
        <begin position="1"/>
        <end position="393"/>
    </location>
</feature>
<feature type="compositionally biased region" description="Low complexity" evidence="2">
    <location>
        <begin position="297"/>
        <end position="321"/>
    </location>
</feature>
<feature type="compositionally biased region" description="Low complexity" evidence="2">
    <location>
        <begin position="16"/>
        <end position="37"/>
    </location>
</feature>
<evidence type="ECO:0000256" key="2">
    <source>
        <dbReference type="SAM" id="MobiDB-lite"/>
    </source>
</evidence>
<dbReference type="InterPro" id="IPR013022">
    <property type="entry name" value="Xyl_isomerase-like_TIM-brl"/>
</dbReference>
<dbReference type="GO" id="GO:0008903">
    <property type="term" value="F:hydroxypyruvate isomerase activity"/>
    <property type="evidence" value="ECO:0000318"/>
    <property type="project" value="GO_Central"/>
</dbReference>
<feature type="compositionally biased region" description="Basic residues" evidence="2">
    <location>
        <begin position="322"/>
        <end position="336"/>
    </location>
</feature>
<feature type="domain" description="Xylose isomerase-like TIM barrel" evidence="3">
    <location>
        <begin position="391"/>
        <end position="478"/>
    </location>
</feature>
<name>A0A8I3P473_CANLF</name>
<gene>
    <name evidence="4" type="primary">HYI</name>
</gene>
<dbReference type="InterPro" id="IPR050417">
    <property type="entry name" value="Sugar_Epim/Isomerase"/>
</dbReference>
<dbReference type="FunCoup" id="A0A8I3P473">
    <property type="interactions" value="1"/>
</dbReference>
<feature type="compositionally biased region" description="Low complexity" evidence="2">
    <location>
        <begin position="191"/>
        <end position="200"/>
    </location>
</feature>
<feature type="region of interest" description="Disordered" evidence="2">
    <location>
        <begin position="494"/>
        <end position="536"/>
    </location>
</feature>
<dbReference type="AlphaFoldDB" id="A0A8I3P473"/>
<dbReference type="Ensembl" id="ENSCAFT00845033984.1">
    <property type="protein sequence ID" value="ENSCAFP00845026594.1"/>
    <property type="gene ID" value="ENSCAFG00845019230.1"/>
</dbReference>
<accession>A0A8I3P473</accession>
<feature type="compositionally biased region" description="Pro residues" evidence="2">
    <location>
        <begin position="137"/>
        <end position="147"/>
    </location>
</feature>
<feature type="compositionally biased region" description="Low complexity" evidence="2">
    <location>
        <begin position="74"/>
        <end position="90"/>
    </location>
</feature>
<reference evidence="4" key="3">
    <citation type="submission" date="2025-09" db="UniProtKB">
        <authorList>
            <consortium name="Ensembl"/>
        </authorList>
    </citation>
    <scope>IDENTIFICATION</scope>
    <source>
        <strain evidence="4">Boxer</strain>
    </source>
</reference>
<feature type="compositionally biased region" description="Pro residues" evidence="2">
    <location>
        <begin position="201"/>
        <end position="244"/>
    </location>
</feature>
<dbReference type="PANTHER" id="PTHR43489">
    <property type="entry name" value="ISOMERASE"/>
    <property type="match status" value="1"/>
</dbReference>
<evidence type="ECO:0000256" key="1">
    <source>
        <dbReference type="ARBA" id="ARBA00023235"/>
    </source>
</evidence>
<dbReference type="Gene3D" id="3.20.20.150">
    <property type="entry name" value="Divalent-metal-dependent TIM barrel enzymes"/>
    <property type="match status" value="2"/>
</dbReference>
<sequence length="693" mass="72816">MHFSPGSAQPCPACLRPGSALPARSAAPSPGSALPARPAAPSPPGIRAPRPPRCTLPSGDRRSPPAPLHPPLPGSALPAPARSAAPSLGRLRAPRPPRCTLPSRDPRSPPAPLHPPLRGSALPRPPRCTLPSRDPRSPPAPLHPPLPGSALPARPAAPSPPGICAPRPPRCTLPSGDPRSPPAPLHPPLPGSALPARPAAAPSPPGIGAPRPPRCTLPPPGSALPARPAAPSPPGIGAPRPPRCTLPSRDLRSPPAPLHPPLRGSALPARPAYFRSPSGPDSALLQGPRRPWLRSVSRPTCRGCSPSSPGSPRGCGRPAARASRRPRWPGRTRSRPRQWLAPRGKRGCGWCSSTRPPVRRGAGAGAVVRPGRRAGAEARSLSAGDREKGEMGLGAVPGRQAAFREGLEQAVLYARALGCPRIHLMAGRVPQGADRAAVRSEMETVFLENLRHAAGVLAQENLVGLLEPINTRITDPQYFLDMPQQGRTCSPVPPPGPFDSWVPPGAHGPLPGLSPSGSHLTEGRKTQPPAADGKWNKGSAAQEARVLHVWGGRAAGCDPVFSTQDLFHWQIMDGNLTGNIREFLPLVGHVQVAQVPGRGEPDSPGELNFPYLFQLLEDEGYKGFVGCEYRPLGEGVLGLRAWPWGGSSGGTAALLLFSWGECHRLPLSSGDTAEGLNWLRSYWERRGRPQAGQ</sequence>
<protein>
    <submittedName>
        <fullName evidence="4">Hydroxypyruvate isomerase (putative)</fullName>
    </submittedName>
</protein>
<feature type="compositionally biased region" description="Pro residues" evidence="2">
    <location>
        <begin position="38"/>
        <end position="54"/>
    </location>
</feature>
<reference evidence="4" key="1">
    <citation type="submission" date="2020-03" db="EMBL/GenBank/DDBJ databases">
        <title>Long-read based genome assembly of a Labrador retriever dog.</title>
        <authorList>
            <person name="Eory L."/>
            <person name="Zhang W."/>
            <person name="Schoenebeck J."/>
        </authorList>
    </citation>
    <scope>NUCLEOTIDE SEQUENCE [LARGE SCALE GENOMIC DNA]</scope>
    <source>
        <strain evidence="4">Labrador retriever</strain>
    </source>
</reference>
<dbReference type="GeneTree" id="ENSGT00390000005462"/>
<evidence type="ECO:0000313" key="5">
    <source>
        <dbReference type="Proteomes" id="UP000805418"/>
    </source>
</evidence>
<dbReference type="OrthoDB" id="4214675at2759"/>
<dbReference type="SUPFAM" id="SSF51658">
    <property type="entry name" value="Xylose isomerase-like"/>
    <property type="match status" value="2"/>
</dbReference>
<keyword evidence="5" id="KW-1185">Reference proteome</keyword>
<feature type="compositionally biased region" description="Pro residues" evidence="2">
    <location>
        <begin position="179"/>
        <end position="190"/>
    </location>
</feature>
<dbReference type="PANTHER" id="PTHR43489:SF6">
    <property type="entry name" value="HYDROXYPYRUVATE ISOMERASE-RELATED"/>
    <property type="match status" value="1"/>
</dbReference>
<organism evidence="4 5">
    <name type="scientific">Canis lupus familiaris</name>
    <name type="common">Dog</name>
    <name type="synonym">Canis familiaris</name>
    <dbReference type="NCBI Taxonomy" id="9615"/>
    <lineage>
        <taxon>Eukaryota</taxon>
        <taxon>Metazoa</taxon>
        <taxon>Chordata</taxon>
        <taxon>Craniata</taxon>
        <taxon>Vertebrata</taxon>
        <taxon>Euteleostomi</taxon>
        <taxon>Mammalia</taxon>
        <taxon>Eutheria</taxon>
        <taxon>Laurasiatheria</taxon>
        <taxon>Carnivora</taxon>
        <taxon>Caniformia</taxon>
        <taxon>Canidae</taxon>
        <taxon>Canis</taxon>
    </lineage>
</organism>
<evidence type="ECO:0000259" key="3">
    <source>
        <dbReference type="Pfam" id="PF01261"/>
    </source>
</evidence>
<feature type="compositionally biased region" description="Low complexity" evidence="2">
    <location>
        <begin position="355"/>
        <end position="369"/>
    </location>
</feature>
<keyword evidence="1" id="KW-0413">Isomerase</keyword>
<proteinExistence type="predicted"/>
<feature type="domain" description="Xylose isomerase-like TIM barrel" evidence="3">
    <location>
        <begin position="562"/>
        <end position="631"/>
    </location>
</feature>
<dbReference type="Proteomes" id="UP000805418">
    <property type="component" value="Chromosome 15"/>
</dbReference>
<dbReference type="Pfam" id="PF01261">
    <property type="entry name" value="AP_endonuc_2"/>
    <property type="match status" value="2"/>
</dbReference>
<reference evidence="4" key="2">
    <citation type="submission" date="2025-08" db="UniProtKB">
        <authorList>
            <consortium name="Ensembl"/>
        </authorList>
    </citation>
    <scope>IDENTIFICATION</scope>
    <source>
        <strain evidence="4">Boxer</strain>
    </source>
</reference>
<feature type="compositionally biased region" description="Pro residues" evidence="2">
    <location>
        <begin position="155"/>
        <end position="171"/>
    </location>
</feature>
<evidence type="ECO:0000313" key="4">
    <source>
        <dbReference type="Ensembl" id="ENSCAFP00845026594.1"/>
    </source>
</evidence>
<dbReference type="GO" id="GO:0046487">
    <property type="term" value="P:glyoxylate metabolic process"/>
    <property type="evidence" value="ECO:0000318"/>
    <property type="project" value="GO_Central"/>
</dbReference>